<dbReference type="Proteomes" id="UP000689195">
    <property type="component" value="Unassembled WGS sequence"/>
</dbReference>
<proteinExistence type="predicted"/>
<organism evidence="1 2">
    <name type="scientific">Paramecium pentaurelia</name>
    <dbReference type="NCBI Taxonomy" id="43138"/>
    <lineage>
        <taxon>Eukaryota</taxon>
        <taxon>Sar</taxon>
        <taxon>Alveolata</taxon>
        <taxon>Ciliophora</taxon>
        <taxon>Intramacronucleata</taxon>
        <taxon>Oligohymenophorea</taxon>
        <taxon>Peniculida</taxon>
        <taxon>Parameciidae</taxon>
        <taxon>Paramecium</taxon>
    </lineage>
</organism>
<accession>A0A8S1V5V5</accession>
<protein>
    <submittedName>
        <fullName evidence="1">Uncharacterized protein</fullName>
    </submittedName>
</protein>
<evidence type="ECO:0000313" key="2">
    <source>
        <dbReference type="Proteomes" id="UP000689195"/>
    </source>
</evidence>
<reference evidence="1" key="1">
    <citation type="submission" date="2021-01" db="EMBL/GenBank/DDBJ databases">
        <authorList>
            <consortium name="Genoscope - CEA"/>
            <person name="William W."/>
        </authorList>
    </citation>
    <scope>NUCLEOTIDE SEQUENCE</scope>
</reference>
<name>A0A8S1V5V5_9CILI</name>
<evidence type="ECO:0000313" key="1">
    <source>
        <dbReference type="EMBL" id="CAD8172154.1"/>
    </source>
</evidence>
<gene>
    <name evidence="1" type="ORF">PPENT_87.1.T0560116</name>
</gene>
<sequence>MDPIFDLIQSVPFQRLMYIIIDKAHQIYQIHRVHGQKLMRVNAPQGDSSILRPLKKLISDFQNSMAWIYFLKRIYDPKLFKKQSILTLQRSLSTFHSLTISSVYKWLFAPCFGVLIFGKNLPKQASLQPLKCFKDHQVWKPMEDRPELLLYAVSDDIEESFENGRSVSEGKFKGLNSEWMLGVGSRSKREATGLGFTSLYKQTDGVSNIKLNYSALYNLNKILLIWLI</sequence>
<keyword evidence="2" id="KW-1185">Reference proteome</keyword>
<dbReference type="EMBL" id="CAJJDO010000056">
    <property type="protein sequence ID" value="CAD8172154.1"/>
    <property type="molecule type" value="Genomic_DNA"/>
</dbReference>
<comment type="caution">
    <text evidence="1">The sequence shown here is derived from an EMBL/GenBank/DDBJ whole genome shotgun (WGS) entry which is preliminary data.</text>
</comment>
<dbReference type="AlphaFoldDB" id="A0A8S1V5V5"/>